<comment type="caution">
    <text evidence="13">The sequence shown here is derived from an EMBL/GenBank/DDBJ whole genome shotgun (WGS) entry which is preliminary data.</text>
</comment>
<dbReference type="GO" id="GO:0005682">
    <property type="term" value="C:U5 snRNP"/>
    <property type="evidence" value="ECO:0007669"/>
    <property type="project" value="TreeGrafter"/>
</dbReference>
<proteinExistence type="inferred from homology"/>
<evidence type="ECO:0000256" key="4">
    <source>
        <dbReference type="ARBA" id="ARBA00023187"/>
    </source>
</evidence>
<comment type="subunit">
    <text evidence="7">Component of the precatalytic spliceosome (spliceosome B complex). Component of the U5 snRNP complex. Component of the U4/U6-U5 tri-snRNP complex. The U4/U6-U5 tri-snRNP complex is a building block of the precatalytic spliceosome (spliceosome B complex). The U4/U6-U5 tri-snRNP complex is composed of the U4, U6 and U5 snRNAs and at least PRPF3, PRPF4, PRPF6, PRPF8, PRPF31, SNRNP200, TXNL4A, SNRNP40, SNRPB, SNRPD1, SNRPD2, SNRPD3, SNRPE, SNRPF, SNRPG, DDX23, CD2BP2, PPIH, SNU13, EFTUD2, SART1 and USP39, plus LSM2, LSM3, LSM4, LSM5, LSM6, LSM7 and LSM8. Directly interacts with CD2BP2. Interacts with HNRPF, HNRPH2, NEDD9 and PQBP1. Interacts with ERBB4.</text>
</comment>
<evidence type="ECO:0000256" key="5">
    <source>
        <dbReference type="ARBA" id="ARBA00023242"/>
    </source>
</evidence>
<dbReference type="FunFam" id="3.40.30.10:FF:000004">
    <property type="entry name" value="Spliceosomal protein DIB1"/>
    <property type="match status" value="1"/>
</dbReference>
<evidence type="ECO:0000256" key="6">
    <source>
        <dbReference type="ARBA" id="ARBA00058660"/>
    </source>
</evidence>
<comment type="function">
    <text evidence="6">Plays a role in pre-mRNA splicing as component of the U5 snRNP and U4/U6-U5 tri-snRNP complexes that are involved in spliceosome assembly, and as component of the precatalytic spliceosome (spliceosome B complex).</text>
</comment>
<dbReference type="CDD" id="cd02954">
    <property type="entry name" value="DIM1"/>
    <property type="match status" value="1"/>
</dbReference>
<comment type="subcellular location">
    <subcellularLocation>
        <location evidence="1">Nucleus</location>
    </subcellularLocation>
</comment>
<keyword evidence="12" id="KW-0472">Membrane</keyword>
<keyword evidence="12" id="KW-1133">Transmembrane helix</keyword>
<accession>A0A6A5F2K2</accession>
<keyword evidence="4" id="KW-0508">mRNA splicing</keyword>
<evidence type="ECO:0000256" key="8">
    <source>
        <dbReference type="ARBA" id="ARBA00074493"/>
    </source>
</evidence>
<dbReference type="GO" id="GO:0046540">
    <property type="term" value="C:U4/U6 x U5 tri-snRNP complex"/>
    <property type="evidence" value="ECO:0007669"/>
    <property type="project" value="InterPro"/>
</dbReference>
<keyword evidence="5" id="KW-0539">Nucleus</keyword>
<protein>
    <recommendedName>
        <fullName evidence="8">Thioredoxin-like protein 4A</fullName>
    </recommendedName>
    <alternativeName>
        <fullName evidence="11">DIM1 protein homolog</fullName>
    </alternativeName>
    <alternativeName>
        <fullName evidence="9">Spliceosomal U5 snRNP-specific 15 kDa protein</fullName>
    </alternativeName>
    <alternativeName>
        <fullName evidence="10">Thioredoxin-like U5 snRNP protein U5-15kD</fullName>
    </alternativeName>
</protein>
<dbReference type="InterPro" id="IPR004123">
    <property type="entry name" value="Dim1"/>
</dbReference>
<keyword evidence="3" id="KW-0507">mRNA processing</keyword>
<keyword evidence="12" id="KW-0812">Transmembrane</keyword>
<dbReference type="GO" id="GO:0000398">
    <property type="term" value="P:mRNA splicing, via spliceosome"/>
    <property type="evidence" value="ECO:0007669"/>
    <property type="project" value="InterPro"/>
</dbReference>
<reference evidence="13 14" key="1">
    <citation type="submission" date="2019-06" db="EMBL/GenBank/DDBJ databases">
        <title>A chromosome-scale genome assembly of the European perch, Perca fluviatilis.</title>
        <authorList>
            <person name="Roques C."/>
            <person name="Zahm M."/>
            <person name="Cabau C."/>
            <person name="Klopp C."/>
            <person name="Bouchez O."/>
            <person name="Donnadieu C."/>
            <person name="Kuhl H."/>
            <person name="Gislard M."/>
            <person name="Guendouz S."/>
            <person name="Journot L."/>
            <person name="Haffray P."/>
            <person name="Bestin A."/>
            <person name="Morvezen R."/>
            <person name="Feron R."/>
            <person name="Wen M."/>
            <person name="Jouanno E."/>
            <person name="Herpin A."/>
            <person name="Schartl M."/>
            <person name="Postlethwait J."/>
            <person name="Schaerlinger B."/>
            <person name="Chardard D."/>
            <person name="Lecocq T."/>
            <person name="Poncet C."/>
            <person name="Jaffrelo L."/>
            <person name="Lampietro C."/>
            <person name="Guiguen Y."/>
        </authorList>
    </citation>
    <scope>NUCLEOTIDE SEQUENCE [LARGE SCALE GENOMIC DNA]</scope>
    <source>
        <tissue evidence="13">Blood</tissue>
    </source>
</reference>
<evidence type="ECO:0000256" key="10">
    <source>
        <dbReference type="ARBA" id="ARBA00080167"/>
    </source>
</evidence>
<keyword evidence="14" id="KW-1185">Reference proteome</keyword>
<sequence>MTLCVQNVTFTKRYTAASVNGGFFCLILELTHYVLIRIPFYFKLGNRQFRIKMSYMLPHLHNGWQVDQAILSEEDRVLVIRFGHDWDPTCMKMDEVLYSIAEKVKNFAVIYLVDITEVPDFNKMYELYDPCTVMFFFRNKHIMIDLGTGNNNKINWTMEDKQEMIDIVETVYRGARKGRGLVVSPKDYSTKYRY</sequence>
<evidence type="ECO:0000256" key="7">
    <source>
        <dbReference type="ARBA" id="ARBA00065304"/>
    </source>
</evidence>
<evidence type="ECO:0000256" key="12">
    <source>
        <dbReference type="SAM" id="Phobius"/>
    </source>
</evidence>
<dbReference type="EMBL" id="VHII01000013">
    <property type="protein sequence ID" value="KAF1381392.1"/>
    <property type="molecule type" value="Genomic_DNA"/>
</dbReference>
<dbReference type="Proteomes" id="UP000465112">
    <property type="component" value="Chromosome 13"/>
</dbReference>
<comment type="similarity">
    <text evidence="2">Belongs to the DIM1 family.</text>
</comment>
<evidence type="ECO:0000256" key="2">
    <source>
        <dbReference type="ARBA" id="ARBA00008241"/>
    </source>
</evidence>
<feature type="transmembrane region" description="Helical" evidence="12">
    <location>
        <begin position="21"/>
        <end position="42"/>
    </location>
</feature>
<evidence type="ECO:0000256" key="11">
    <source>
        <dbReference type="ARBA" id="ARBA00081873"/>
    </source>
</evidence>
<evidence type="ECO:0000256" key="3">
    <source>
        <dbReference type="ARBA" id="ARBA00022664"/>
    </source>
</evidence>
<dbReference type="Gene3D" id="3.40.30.10">
    <property type="entry name" value="Glutaredoxin"/>
    <property type="match status" value="1"/>
</dbReference>
<evidence type="ECO:0000313" key="14">
    <source>
        <dbReference type="Proteomes" id="UP000465112"/>
    </source>
</evidence>
<dbReference type="InterPro" id="IPR036249">
    <property type="entry name" value="Thioredoxin-like_sf"/>
</dbReference>
<dbReference type="OrthoDB" id="147752at2759"/>
<dbReference type="GO" id="GO:0005681">
    <property type="term" value="C:spliceosomal complex"/>
    <property type="evidence" value="ECO:0007669"/>
    <property type="project" value="TreeGrafter"/>
</dbReference>
<gene>
    <name evidence="13" type="ORF">PFLUV_G00153460</name>
</gene>
<dbReference type="AlphaFoldDB" id="A0A6A5F2K2"/>
<dbReference type="PANTHER" id="PTHR12052:SF5">
    <property type="entry name" value="THIOREDOXIN-LIKE PROTEIN 4A"/>
    <property type="match status" value="1"/>
</dbReference>
<dbReference type="PANTHER" id="PTHR12052">
    <property type="entry name" value="THIOREDOXIN-LIKE PROTEN 4A, 4B"/>
    <property type="match status" value="1"/>
</dbReference>
<evidence type="ECO:0000256" key="1">
    <source>
        <dbReference type="ARBA" id="ARBA00004123"/>
    </source>
</evidence>
<name>A0A6A5F2K2_PERFL</name>
<dbReference type="SMART" id="SM01410">
    <property type="entry name" value="DIM1"/>
    <property type="match status" value="1"/>
</dbReference>
<evidence type="ECO:0000256" key="9">
    <source>
        <dbReference type="ARBA" id="ARBA00078681"/>
    </source>
</evidence>
<dbReference type="SUPFAM" id="SSF52833">
    <property type="entry name" value="Thioredoxin-like"/>
    <property type="match status" value="1"/>
</dbReference>
<evidence type="ECO:0000313" key="13">
    <source>
        <dbReference type="EMBL" id="KAF1381392.1"/>
    </source>
</evidence>
<organism evidence="13 14">
    <name type="scientific">Perca fluviatilis</name>
    <name type="common">European perch</name>
    <dbReference type="NCBI Taxonomy" id="8168"/>
    <lineage>
        <taxon>Eukaryota</taxon>
        <taxon>Metazoa</taxon>
        <taxon>Chordata</taxon>
        <taxon>Craniata</taxon>
        <taxon>Vertebrata</taxon>
        <taxon>Euteleostomi</taxon>
        <taxon>Actinopterygii</taxon>
        <taxon>Neopterygii</taxon>
        <taxon>Teleostei</taxon>
        <taxon>Neoteleostei</taxon>
        <taxon>Acanthomorphata</taxon>
        <taxon>Eupercaria</taxon>
        <taxon>Perciformes</taxon>
        <taxon>Percoidei</taxon>
        <taxon>Percidae</taxon>
        <taxon>Percinae</taxon>
        <taxon>Perca</taxon>
    </lineage>
</organism>
<dbReference type="Pfam" id="PF02966">
    <property type="entry name" value="DIM1"/>
    <property type="match status" value="1"/>
</dbReference>